<gene>
    <name evidence="4" type="ORF">GLE_0849</name>
</gene>
<dbReference type="Proteomes" id="UP000061569">
    <property type="component" value="Chromosome"/>
</dbReference>
<dbReference type="Gene3D" id="3.40.50.1820">
    <property type="entry name" value="alpha/beta hydrolase"/>
    <property type="match status" value="1"/>
</dbReference>
<reference evidence="4 5" key="1">
    <citation type="submission" date="2015-11" db="EMBL/GenBank/DDBJ databases">
        <title>Genome sequences of Lysobacter enzymogenes strain C3 and Lysobacter antibioticus ATCC 29479.</title>
        <authorList>
            <person name="Kobayashi D.Y."/>
        </authorList>
    </citation>
    <scope>NUCLEOTIDE SEQUENCE [LARGE SCALE GENOMIC DNA]</scope>
    <source>
        <strain evidence="4 5">C3</strain>
    </source>
</reference>
<keyword evidence="2" id="KW-0732">Signal</keyword>
<feature type="domain" description="Peptidase S9 prolyl oligopeptidase catalytic" evidence="3">
    <location>
        <begin position="113"/>
        <end position="271"/>
    </location>
</feature>
<dbReference type="PANTHER" id="PTHR22946">
    <property type="entry name" value="DIENELACTONE HYDROLASE DOMAIN-CONTAINING PROTEIN-RELATED"/>
    <property type="match status" value="1"/>
</dbReference>
<dbReference type="InterPro" id="IPR050261">
    <property type="entry name" value="FrsA_esterase"/>
</dbReference>
<dbReference type="GO" id="GO:0006508">
    <property type="term" value="P:proteolysis"/>
    <property type="evidence" value="ECO:0007669"/>
    <property type="project" value="InterPro"/>
</dbReference>
<dbReference type="PANTHER" id="PTHR22946:SF9">
    <property type="entry name" value="POLYKETIDE TRANSFERASE AF380"/>
    <property type="match status" value="1"/>
</dbReference>
<dbReference type="GO" id="GO:0008236">
    <property type="term" value="F:serine-type peptidase activity"/>
    <property type="evidence" value="ECO:0007669"/>
    <property type="project" value="InterPro"/>
</dbReference>
<dbReference type="SUPFAM" id="SSF53474">
    <property type="entry name" value="alpha/beta-Hydrolases"/>
    <property type="match status" value="1"/>
</dbReference>
<dbReference type="STRING" id="69.GLE_0849"/>
<feature type="signal peptide" evidence="2">
    <location>
        <begin position="1"/>
        <end position="24"/>
    </location>
</feature>
<evidence type="ECO:0000256" key="2">
    <source>
        <dbReference type="SAM" id="SignalP"/>
    </source>
</evidence>
<evidence type="ECO:0000256" key="1">
    <source>
        <dbReference type="ARBA" id="ARBA00022801"/>
    </source>
</evidence>
<name>A0A0S2DCI5_LYSEN</name>
<keyword evidence="1" id="KW-0378">Hydrolase</keyword>
<evidence type="ECO:0000259" key="3">
    <source>
        <dbReference type="Pfam" id="PF00326"/>
    </source>
</evidence>
<dbReference type="Pfam" id="PF00326">
    <property type="entry name" value="Peptidase_S9"/>
    <property type="match status" value="1"/>
</dbReference>
<dbReference type="PROSITE" id="PS51257">
    <property type="entry name" value="PROKAR_LIPOPROTEIN"/>
    <property type="match status" value="1"/>
</dbReference>
<evidence type="ECO:0000313" key="5">
    <source>
        <dbReference type="Proteomes" id="UP000061569"/>
    </source>
</evidence>
<organism evidence="4 5">
    <name type="scientific">Lysobacter enzymogenes</name>
    <dbReference type="NCBI Taxonomy" id="69"/>
    <lineage>
        <taxon>Bacteria</taxon>
        <taxon>Pseudomonadati</taxon>
        <taxon>Pseudomonadota</taxon>
        <taxon>Gammaproteobacteria</taxon>
        <taxon>Lysobacterales</taxon>
        <taxon>Lysobacteraceae</taxon>
        <taxon>Lysobacter</taxon>
    </lineage>
</organism>
<dbReference type="PATRIC" id="fig|69.6.peg.837"/>
<dbReference type="KEGG" id="lez:GLE_0849"/>
<dbReference type="OrthoDB" id="9805123at2"/>
<proteinExistence type="predicted"/>
<feature type="chain" id="PRO_5006594734" description="Peptidase S9 prolyl oligopeptidase catalytic domain-containing protein" evidence="2">
    <location>
        <begin position="25"/>
        <end position="308"/>
    </location>
</feature>
<accession>A0A0S2DCI5</accession>
<evidence type="ECO:0000313" key="4">
    <source>
        <dbReference type="EMBL" id="ALN56207.1"/>
    </source>
</evidence>
<protein>
    <recommendedName>
        <fullName evidence="3">Peptidase S9 prolyl oligopeptidase catalytic domain-containing protein</fullName>
    </recommendedName>
</protein>
<sequence>MRPLPLLSLLLFAALAACSRPPLADAGDDLAAARAAHPTQLRERVRDGSPALAPPPQVLQLVQYRAEGGQLSAYQTPRPDAADKRPAIVWITGGDSNTLGDVWTEQPRDNDQTAAAFRDAGLVVMYPSLRGGNDNPGVRKGFYGEVNDVLAAADYLAKLDYVDPQRIYLGGHSTGGTLALLVAQSDARFRAVFAFGPVADVSGYGERYVPVAQDDEQEIRLRSPGYWLASIRSPVFVFEGDHDANTEDLEAMRKASANPLAHWYVVPRANHFSVLAPTNELIARKIQADTGPRTTIAFDAAELQGLVR</sequence>
<dbReference type="InterPro" id="IPR029058">
    <property type="entry name" value="AB_hydrolase_fold"/>
</dbReference>
<dbReference type="GO" id="GO:0052689">
    <property type="term" value="F:carboxylic ester hydrolase activity"/>
    <property type="evidence" value="ECO:0007669"/>
    <property type="project" value="UniProtKB-ARBA"/>
</dbReference>
<dbReference type="EMBL" id="CP013140">
    <property type="protein sequence ID" value="ALN56207.1"/>
    <property type="molecule type" value="Genomic_DNA"/>
</dbReference>
<dbReference type="InterPro" id="IPR001375">
    <property type="entry name" value="Peptidase_S9_cat"/>
</dbReference>
<dbReference type="AlphaFoldDB" id="A0A0S2DCI5"/>